<dbReference type="OrthoDB" id="983479at2759"/>
<dbReference type="CDD" id="cd08830">
    <property type="entry name" value="ArfGap_ArfGap1"/>
    <property type="match status" value="1"/>
</dbReference>
<evidence type="ECO:0000313" key="9">
    <source>
        <dbReference type="Proteomes" id="UP000193920"/>
    </source>
</evidence>
<feature type="domain" description="Arf-GAP" evidence="7">
    <location>
        <begin position="1"/>
        <end position="114"/>
    </location>
</feature>
<dbReference type="GO" id="GO:0032012">
    <property type="term" value="P:regulation of ARF protein signal transduction"/>
    <property type="evidence" value="ECO:0007669"/>
    <property type="project" value="TreeGrafter"/>
</dbReference>
<dbReference type="GO" id="GO:0030100">
    <property type="term" value="P:regulation of endocytosis"/>
    <property type="evidence" value="ECO:0007669"/>
    <property type="project" value="TreeGrafter"/>
</dbReference>
<dbReference type="PANTHER" id="PTHR46395:SF1">
    <property type="entry name" value="ADP-RIBOSYLATION FACTOR GTPASE-ACTIVATING PROTEIN 1"/>
    <property type="match status" value="1"/>
</dbReference>
<dbReference type="SUPFAM" id="SSF57863">
    <property type="entry name" value="ArfGap/RecO-like zinc finger"/>
    <property type="match status" value="1"/>
</dbReference>
<dbReference type="Proteomes" id="UP000193920">
    <property type="component" value="Unassembled WGS sequence"/>
</dbReference>
<proteinExistence type="predicted"/>
<keyword evidence="4" id="KW-0862">Zinc</keyword>
<evidence type="ECO:0000256" key="2">
    <source>
        <dbReference type="ARBA" id="ARBA00022723"/>
    </source>
</evidence>
<dbReference type="InterPro" id="IPR001164">
    <property type="entry name" value="ArfGAP_dom"/>
</dbReference>
<feature type="compositionally biased region" description="Polar residues" evidence="6">
    <location>
        <begin position="182"/>
        <end position="193"/>
    </location>
</feature>
<dbReference type="FunFam" id="1.10.220.150:FF:000014">
    <property type="entry name" value="ADP-ribosylation factor GTPase-activating protein"/>
    <property type="match status" value="1"/>
</dbReference>
<evidence type="ECO:0000256" key="1">
    <source>
        <dbReference type="ARBA" id="ARBA00022468"/>
    </source>
</evidence>
<keyword evidence="2" id="KW-0479">Metal-binding</keyword>
<dbReference type="PRINTS" id="PR00405">
    <property type="entry name" value="REVINTRACTNG"/>
</dbReference>
<feature type="non-terminal residue" evidence="8">
    <location>
        <position position="264"/>
    </location>
</feature>
<evidence type="ECO:0000256" key="3">
    <source>
        <dbReference type="ARBA" id="ARBA00022771"/>
    </source>
</evidence>
<sequence length="264" mass="29450">IELQKQEGNNICIDCGAPNPQWASVTYGIFFCLNCSGIHRSLGVHISFVRSITMDKWSDEQLKKMELGGNTKALQFFQSQPDYREGMSIKEKYNSNFAKLYREKLQAECEGRVWVAPPVSQLPPAQTTNSSFSNNNNNNNGFAPILINQMAKNEEFFARKGRENENRRDDIPPSQGGKYTGFGSTPLMNDPQPQNENLAQLQKSLSSGWSFLAEKAKIGVKIAAAGASSLNENYIKPASNAVRDPNFTQNIGFYAESFKRTVSE</sequence>
<dbReference type="STRING" id="1754190.A0A1Y2BAD4"/>
<dbReference type="SMART" id="SM00105">
    <property type="entry name" value="ArfGap"/>
    <property type="match status" value="1"/>
</dbReference>
<dbReference type="GO" id="GO:0008270">
    <property type="term" value="F:zinc ion binding"/>
    <property type="evidence" value="ECO:0007669"/>
    <property type="project" value="UniProtKB-KW"/>
</dbReference>
<organism evidence="8 9">
    <name type="scientific">Neocallimastix californiae</name>
    <dbReference type="NCBI Taxonomy" id="1754190"/>
    <lineage>
        <taxon>Eukaryota</taxon>
        <taxon>Fungi</taxon>
        <taxon>Fungi incertae sedis</taxon>
        <taxon>Chytridiomycota</taxon>
        <taxon>Chytridiomycota incertae sedis</taxon>
        <taxon>Neocallimastigomycetes</taxon>
        <taxon>Neocallimastigales</taxon>
        <taxon>Neocallimastigaceae</taxon>
        <taxon>Neocallimastix</taxon>
    </lineage>
</organism>
<dbReference type="InterPro" id="IPR038508">
    <property type="entry name" value="ArfGAP_dom_sf"/>
</dbReference>
<accession>A0A1Y2BAD4</accession>
<dbReference type="PROSITE" id="PS50115">
    <property type="entry name" value="ARFGAP"/>
    <property type="match status" value="1"/>
</dbReference>
<dbReference type="AlphaFoldDB" id="A0A1Y2BAD4"/>
<feature type="region of interest" description="Disordered" evidence="6">
    <location>
        <begin position="159"/>
        <end position="193"/>
    </location>
</feature>
<evidence type="ECO:0000256" key="5">
    <source>
        <dbReference type="PROSITE-ProRule" id="PRU00288"/>
    </source>
</evidence>
<dbReference type="GO" id="GO:0000139">
    <property type="term" value="C:Golgi membrane"/>
    <property type="evidence" value="ECO:0007669"/>
    <property type="project" value="TreeGrafter"/>
</dbReference>
<dbReference type="PANTHER" id="PTHR46395">
    <property type="entry name" value="ADP-RIBOSYLATION FACTOR GTPASE-ACTIVATING PROTEIN 1"/>
    <property type="match status" value="1"/>
</dbReference>
<keyword evidence="1" id="KW-0343">GTPase activation</keyword>
<reference evidence="8 9" key="1">
    <citation type="submission" date="2016-08" db="EMBL/GenBank/DDBJ databases">
        <title>A Parts List for Fungal Cellulosomes Revealed by Comparative Genomics.</title>
        <authorList>
            <consortium name="DOE Joint Genome Institute"/>
            <person name="Haitjema C.H."/>
            <person name="Gilmore S.P."/>
            <person name="Henske J.K."/>
            <person name="Solomon K.V."/>
            <person name="De Groot R."/>
            <person name="Kuo A."/>
            <person name="Mondo S.J."/>
            <person name="Salamov A.A."/>
            <person name="Labutti K."/>
            <person name="Zhao Z."/>
            <person name="Chiniquy J."/>
            <person name="Barry K."/>
            <person name="Brewer H.M."/>
            <person name="Purvine S.O."/>
            <person name="Wright A.T."/>
            <person name="Boxma B."/>
            <person name="Van Alen T."/>
            <person name="Hackstein J.H."/>
            <person name="Baker S.E."/>
            <person name="Grigoriev I.V."/>
            <person name="O'Malley M.A."/>
        </authorList>
    </citation>
    <scope>NUCLEOTIDE SEQUENCE [LARGE SCALE GENOMIC DNA]</scope>
    <source>
        <strain evidence="8 9">G1</strain>
    </source>
</reference>
<keyword evidence="9" id="KW-1185">Reference proteome</keyword>
<protein>
    <submittedName>
        <fullName evidence="8">ArfGap-domain-containing protein</fullName>
    </submittedName>
</protein>
<evidence type="ECO:0000259" key="7">
    <source>
        <dbReference type="PROSITE" id="PS50115"/>
    </source>
</evidence>
<dbReference type="EMBL" id="MCOG01000168">
    <property type="protein sequence ID" value="ORY31714.1"/>
    <property type="molecule type" value="Genomic_DNA"/>
</dbReference>
<dbReference type="Pfam" id="PF01412">
    <property type="entry name" value="ArfGap"/>
    <property type="match status" value="1"/>
</dbReference>
<evidence type="ECO:0000313" key="8">
    <source>
        <dbReference type="EMBL" id="ORY31714.1"/>
    </source>
</evidence>
<gene>
    <name evidence="8" type="ORF">LY90DRAFT_336397</name>
</gene>
<dbReference type="InterPro" id="IPR037278">
    <property type="entry name" value="ARFGAP/RecO"/>
</dbReference>
<keyword evidence="3 5" id="KW-0863">Zinc-finger</keyword>
<feature type="non-terminal residue" evidence="8">
    <location>
        <position position="1"/>
    </location>
</feature>
<feature type="compositionally biased region" description="Basic and acidic residues" evidence="6">
    <location>
        <begin position="159"/>
        <end position="171"/>
    </location>
</feature>
<name>A0A1Y2BAD4_9FUNG</name>
<dbReference type="GO" id="GO:0005096">
    <property type="term" value="F:GTPase activator activity"/>
    <property type="evidence" value="ECO:0007669"/>
    <property type="project" value="UniProtKB-KW"/>
</dbReference>
<evidence type="ECO:0000256" key="4">
    <source>
        <dbReference type="ARBA" id="ARBA00022833"/>
    </source>
</evidence>
<dbReference type="Gene3D" id="1.10.220.150">
    <property type="entry name" value="Arf GTPase activating protein"/>
    <property type="match status" value="1"/>
</dbReference>
<evidence type="ECO:0000256" key="6">
    <source>
        <dbReference type="SAM" id="MobiDB-lite"/>
    </source>
</evidence>
<comment type="caution">
    <text evidence="8">The sequence shown here is derived from an EMBL/GenBank/DDBJ whole genome shotgun (WGS) entry which is preliminary data.</text>
</comment>